<evidence type="ECO:0000256" key="1">
    <source>
        <dbReference type="SAM" id="MobiDB-lite"/>
    </source>
</evidence>
<dbReference type="AlphaFoldDB" id="A0A914XZS0"/>
<dbReference type="WBParaSite" id="PSU_v2.g11137.t1">
    <property type="protein sequence ID" value="PSU_v2.g11137.t1"/>
    <property type="gene ID" value="PSU_v2.g11137"/>
</dbReference>
<name>A0A914XZS0_9BILA</name>
<keyword evidence="2" id="KW-1185">Reference proteome</keyword>
<evidence type="ECO:0000313" key="3">
    <source>
        <dbReference type="WBParaSite" id="PSU_v2.g11137.t1"/>
    </source>
</evidence>
<evidence type="ECO:0000313" key="2">
    <source>
        <dbReference type="Proteomes" id="UP000887577"/>
    </source>
</evidence>
<feature type="region of interest" description="Disordered" evidence="1">
    <location>
        <begin position="1"/>
        <end position="46"/>
    </location>
</feature>
<reference evidence="3" key="1">
    <citation type="submission" date="2022-11" db="UniProtKB">
        <authorList>
            <consortium name="WormBaseParasite"/>
        </authorList>
    </citation>
    <scope>IDENTIFICATION</scope>
</reference>
<dbReference type="Proteomes" id="UP000887577">
    <property type="component" value="Unplaced"/>
</dbReference>
<organism evidence="2 3">
    <name type="scientific">Panagrolaimus superbus</name>
    <dbReference type="NCBI Taxonomy" id="310955"/>
    <lineage>
        <taxon>Eukaryota</taxon>
        <taxon>Metazoa</taxon>
        <taxon>Ecdysozoa</taxon>
        <taxon>Nematoda</taxon>
        <taxon>Chromadorea</taxon>
        <taxon>Rhabditida</taxon>
        <taxon>Tylenchina</taxon>
        <taxon>Panagrolaimomorpha</taxon>
        <taxon>Panagrolaimoidea</taxon>
        <taxon>Panagrolaimidae</taxon>
        <taxon>Panagrolaimus</taxon>
    </lineage>
</organism>
<proteinExistence type="predicted"/>
<feature type="compositionally biased region" description="Polar residues" evidence="1">
    <location>
        <begin position="1"/>
        <end position="25"/>
    </location>
</feature>
<accession>A0A914XZS0</accession>
<sequence>MDSEFSSSLPLSLWTADTSSQQKTPNPLIPGPSKIEASASESEENGKVETLDILNQVQEDSALNDEDLNYLYSSKTSGNPATTTIQVIDNLDIDKNIIEDEIPIK</sequence>
<protein>
    <submittedName>
        <fullName evidence="3">Uncharacterized protein</fullName>
    </submittedName>
</protein>